<dbReference type="AlphaFoldDB" id="A0A0D0PRC0"/>
<dbReference type="PROSITE" id="PS51186">
    <property type="entry name" value="GNAT"/>
    <property type="match status" value="1"/>
</dbReference>
<dbReference type="InterPro" id="IPR000182">
    <property type="entry name" value="GNAT_dom"/>
</dbReference>
<protein>
    <submittedName>
        <fullName evidence="2">Acetyltransferase</fullName>
    </submittedName>
</protein>
<evidence type="ECO:0000313" key="2">
    <source>
        <dbReference type="EMBL" id="KIQ62942.1"/>
    </source>
</evidence>
<reference evidence="2 3" key="1">
    <citation type="submission" date="2015-02" db="EMBL/GenBank/DDBJ databases">
        <title>Draft genome sequence of Kitasatospora griseola MF730-N6, a bafilomycin, terpentecin and satosporin producer.</title>
        <authorList>
            <person name="Arens J.C."/>
            <person name="Haltli B."/>
            <person name="Kerr R.G."/>
        </authorList>
    </citation>
    <scope>NUCLEOTIDE SEQUENCE [LARGE SCALE GENOMIC DNA]</scope>
    <source>
        <strain evidence="2 3">MF730-N6</strain>
    </source>
</reference>
<dbReference type="Pfam" id="PF00583">
    <property type="entry name" value="Acetyltransf_1"/>
    <property type="match status" value="1"/>
</dbReference>
<dbReference type="PATRIC" id="fig|2064.6.peg.6198"/>
<dbReference type="STRING" id="2064.TR51_29200"/>
<accession>A0A0D0PRC0</accession>
<dbReference type="GO" id="GO:0016747">
    <property type="term" value="F:acyltransferase activity, transferring groups other than amino-acyl groups"/>
    <property type="evidence" value="ECO:0007669"/>
    <property type="project" value="InterPro"/>
</dbReference>
<evidence type="ECO:0000313" key="3">
    <source>
        <dbReference type="Proteomes" id="UP000032066"/>
    </source>
</evidence>
<dbReference type="CDD" id="cd04301">
    <property type="entry name" value="NAT_SF"/>
    <property type="match status" value="1"/>
</dbReference>
<comment type="caution">
    <text evidence="2">The sequence shown here is derived from an EMBL/GenBank/DDBJ whole genome shotgun (WGS) entry which is preliminary data.</text>
</comment>
<dbReference type="OrthoDB" id="164800at2"/>
<evidence type="ECO:0000259" key="1">
    <source>
        <dbReference type="PROSITE" id="PS51186"/>
    </source>
</evidence>
<sequence>MTDLNKALLAAYDEHLRGLGPVRDGEIRDADGPLLRKCGGFRGFVTSPVADLGLRGAELDDLIARQRDFFAARGESVEWKTRGHDLPADLPERLTAAGFVAEAPETVLVGLAAELATQTPAPEGITLRRVTARTDMRRIAALQTEVWGEDWSWLVGDLTDNAAADPEGFLVVVAETDTPTPEVVSAAWLTRTPGTEFAGLWGGSTLAAWRGRGIYRSLVAHRARWAVEHGIRYLQVDASPDSTPILRRLGMHAVTTTTPYVWTPPAS</sequence>
<dbReference type="RefSeq" id="WP_043915257.1">
    <property type="nucleotide sequence ID" value="NZ_JXZB01000004.1"/>
</dbReference>
<dbReference type="Proteomes" id="UP000032066">
    <property type="component" value="Unassembled WGS sequence"/>
</dbReference>
<dbReference type="InterPro" id="IPR016181">
    <property type="entry name" value="Acyl_CoA_acyltransferase"/>
</dbReference>
<organism evidence="2 3">
    <name type="scientific">Kitasatospora griseola</name>
    <name type="common">Streptomyces griseolosporeus</name>
    <dbReference type="NCBI Taxonomy" id="2064"/>
    <lineage>
        <taxon>Bacteria</taxon>
        <taxon>Bacillati</taxon>
        <taxon>Actinomycetota</taxon>
        <taxon>Actinomycetes</taxon>
        <taxon>Kitasatosporales</taxon>
        <taxon>Streptomycetaceae</taxon>
        <taxon>Kitasatospora</taxon>
    </lineage>
</organism>
<dbReference type="EMBL" id="JXZB01000004">
    <property type="protein sequence ID" value="KIQ62942.1"/>
    <property type="molecule type" value="Genomic_DNA"/>
</dbReference>
<dbReference type="Gene3D" id="3.40.630.30">
    <property type="match status" value="1"/>
</dbReference>
<name>A0A0D0PRC0_KITGR</name>
<proteinExistence type="predicted"/>
<keyword evidence="2" id="KW-0808">Transferase</keyword>
<keyword evidence="3" id="KW-1185">Reference proteome</keyword>
<dbReference type="SUPFAM" id="SSF55729">
    <property type="entry name" value="Acyl-CoA N-acyltransferases (Nat)"/>
    <property type="match status" value="1"/>
</dbReference>
<gene>
    <name evidence="2" type="ORF">TR51_29200</name>
</gene>
<feature type="domain" description="N-acetyltransferase" evidence="1">
    <location>
        <begin position="125"/>
        <end position="267"/>
    </location>
</feature>